<gene>
    <name evidence="3" type="ORF">DNK34_01415</name>
    <name evidence="2" type="ORF">DNK44_01405</name>
</gene>
<dbReference type="PROSITE" id="PS51708">
    <property type="entry name" value="CHAD"/>
    <property type="match status" value="1"/>
</dbReference>
<dbReference type="InterPro" id="IPR007899">
    <property type="entry name" value="CHAD_dom"/>
</dbReference>
<proteinExistence type="predicted"/>
<dbReference type="InterPro" id="IPR038186">
    <property type="entry name" value="CHAD_dom_sf"/>
</dbReference>
<dbReference type="PANTHER" id="PTHR39339:SF1">
    <property type="entry name" value="CHAD DOMAIN-CONTAINING PROTEIN"/>
    <property type="match status" value="1"/>
</dbReference>
<protein>
    <submittedName>
        <fullName evidence="2">Metal-chelation protein CHAD</fullName>
    </submittedName>
</protein>
<organism evidence="2 5">
    <name type="scientific">Phytopseudomonas dryadis</name>
    <dbReference type="NCBI Taxonomy" id="2487520"/>
    <lineage>
        <taxon>Bacteria</taxon>
        <taxon>Pseudomonadati</taxon>
        <taxon>Pseudomonadota</taxon>
        <taxon>Gammaproteobacteria</taxon>
        <taxon>Pseudomonadales</taxon>
        <taxon>Pseudomonadaceae</taxon>
        <taxon>Phytopseudomonas</taxon>
    </lineage>
</organism>
<dbReference type="Proteomes" id="UP000291334">
    <property type="component" value="Unassembled WGS sequence"/>
</dbReference>
<dbReference type="Pfam" id="PF05235">
    <property type="entry name" value="CHAD"/>
    <property type="match status" value="1"/>
</dbReference>
<dbReference type="RefSeq" id="WP_131174119.1">
    <property type="nucleotide sequence ID" value="NZ_QJUL01000001.1"/>
</dbReference>
<evidence type="ECO:0000313" key="3">
    <source>
        <dbReference type="EMBL" id="TBV10123.1"/>
    </source>
</evidence>
<dbReference type="PANTHER" id="PTHR39339">
    <property type="entry name" value="SLR1444 PROTEIN"/>
    <property type="match status" value="1"/>
</dbReference>
<dbReference type="EMBL" id="QJUL01000001">
    <property type="protein sequence ID" value="TBU97669.1"/>
    <property type="molecule type" value="Genomic_DNA"/>
</dbReference>
<dbReference type="SMART" id="SM00880">
    <property type="entry name" value="CHAD"/>
    <property type="match status" value="1"/>
</dbReference>
<dbReference type="EMBL" id="QJUM01000001">
    <property type="protein sequence ID" value="TBV10123.1"/>
    <property type="molecule type" value="Genomic_DNA"/>
</dbReference>
<dbReference type="OrthoDB" id="8587394at2"/>
<evidence type="ECO:0000313" key="5">
    <source>
        <dbReference type="Proteomes" id="UP000293172"/>
    </source>
</evidence>
<evidence type="ECO:0000259" key="1">
    <source>
        <dbReference type="PROSITE" id="PS51708"/>
    </source>
</evidence>
<keyword evidence="4" id="KW-1185">Reference proteome</keyword>
<name>A0A4Q9RCA4_9GAMM</name>
<dbReference type="Proteomes" id="UP000293172">
    <property type="component" value="Unassembled WGS sequence"/>
</dbReference>
<dbReference type="AlphaFoldDB" id="A0A4Q9RCA4"/>
<evidence type="ECO:0000313" key="2">
    <source>
        <dbReference type="EMBL" id="TBU97669.1"/>
    </source>
</evidence>
<feature type="domain" description="CHAD" evidence="1">
    <location>
        <begin position="1"/>
        <end position="254"/>
    </location>
</feature>
<reference evidence="4 5" key="1">
    <citation type="submission" date="2018-06" db="EMBL/GenBank/DDBJ databases">
        <title>Three novel Pseudomonas species isolated from symptomatic oak.</title>
        <authorList>
            <person name="Bueno-Gonzalez V."/>
            <person name="Brady C."/>
        </authorList>
    </citation>
    <scope>NUCLEOTIDE SEQUENCE [LARGE SCALE GENOMIC DNA]</scope>
    <source>
        <strain evidence="3 4">P26B</strain>
        <strain evidence="2 5">P6B</strain>
    </source>
</reference>
<evidence type="ECO:0000313" key="4">
    <source>
        <dbReference type="Proteomes" id="UP000291334"/>
    </source>
</evidence>
<sequence length="254" mass="28738">MAGFVPELRAEVLRQQMTLYACRERLVAHTDSEALHDLRVALRRLRSLLKPLKGAAGSDLLQQRAAELGRLSGPLRDLEVLIAHLRQCALDAAADRREPRWQQGVLGLLGSRSLSALLLALDEWPQVLNEARADGQLDGLKKRVRRYLRKQRSRLSSALQDPAHDGHRLRLLIKRVRYTAEAYPDLAAVPAAQIRELKKAQSALGDWHDHQQWLARAEQEPDLLPRVPVWQRSMLAAERRAEGVLAELESRLAE</sequence>
<dbReference type="Gene3D" id="1.40.20.10">
    <property type="entry name" value="CHAD domain"/>
    <property type="match status" value="1"/>
</dbReference>
<comment type="caution">
    <text evidence="2">The sequence shown here is derived from an EMBL/GenBank/DDBJ whole genome shotgun (WGS) entry which is preliminary data.</text>
</comment>
<accession>A0A4Q9RCA4</accession>